<sequence length="62" mass="7194">MILKWIFQLSKKEINDILIIQENRYQIGFYPFGSGSSIQMIVLLTLNRITTHPRLSESITSP</sequence>
<gene>
    <name evidence="1" type="ORF">NCTC12858_01585</name>
</gene>
<evidence type="ECO:0000313" key="1">
    <source>
        <dbReference type="EMBL" id="SQH73719.1"/>
    </source>
</evidence>
<organism evidence="1 2">
    <name type="scientific">Porphyromonas crevioricanis</name>
    <dbReference type="NCBI Taxonomy" id="393921"/>
    <lineage>
        <taxon>Bacteria</taxon>
        <taxon>Pseudomonadati</taxon>
        <taxon>Bacteroidota</taxon>
        <taxon>Bacteroidia</taxon>
        <taxon>Bacteroidales</taxon>
        <taxon>Porphyromonadaceae</taxon>
        <taxon>Porphyromonas</taxon>
    </lineage>
</organism>
<dbReference type="Proteomes" id="UP000249300">
    <property type="component" value="Chromosome 1"/>
</dbReference>
<name>A0A2X4PZH6_9PORP</name>
<protein>
    <submittedName>
        <fullName evidence="1">Uncharacterized protein</fullName>
    </submittedName>
</protein>
<keyword evidence="2" id="KW-1185">Reference proteome</keyword>
<proteinExistence type="predicted"/>
<evidence type="ECO:0000313" key="2">
    <source>
        <dbReference type="Proteomes" id="UP000249300"/>
    </source>
</evidence>
<dbReference type="EMBL" id="LS483447">
    <property type="protein sequence ID" value="SQH73719.1"/>
    <property type="molecule type" value="Genomic_DNA"/>
</dbReference>
<accession>A0A2X4PZH6</accession>
<dbReference type="KEGG" id="pcre:NCTC12858_01585"/>
<dbReference type="AlphaFoldDB" id="A0A2X4PZH6"/>
<reference evidence="1 2" key="1">
    <citation type="submission" date="2018-06" db="EMBL/GenBank/DDBJ databases">
        <authorList>
            <consortium name="Pathogen Informatics"/>
            <person name="Doyle S."/>
        </authorList>
    </citation>
    <scope>NUCLEOTIDE SEQUENCE [LARGE SCALE GENOMIC DNA]</scope>
    <source>
        <strain evidence="1 2">NCTC12858</strain>
    </source>
</reference>